<keyword evidence="1" id="KW-0812">Transmembrane</keyword>
<proteinExistence type="predicted"/>
<dbReference type="PANTHER" id="PTHR35041:SF3">
    <property type="entry name" value="FORMYLMETHIONINE DEFORMYLASE-LIKE PROTEIN"/>
    <property type="match status" value="1"/>
</dbReference>
<dbReference type="EMBL" id="JAGHQL010000093">
    <property type="protein sequence ID" value="KAH0538880.1"/>
    <property type="molecule type" value="Genomic_DNA"/>
</dbReference>
<evidence type="ECO:0000256" key="1">
    <source>
        <dbReference type="SAM" id="Phobius"/>
    </source>
</evidence>
<reference evidence="2" key="1">
    <citation type="submission" date="2021-03" db="EMBL/GenBank/DDBJ databases">
        <title>Comparative genomics and phylogenomic investigation of the class Geoglossomycetes provide insights into ecological specialization and systematics.</title>
        <authorList>
            <person name="Melie T."/>
            <person name="Pirro S."/>
            <person name="Miller A.N."/>
            <person name="Quandt A."/>
        </authorList>
    </citation>
    <scope>NUCLEOTIDE SEQUENCE</scope>
    <source>
        <strain evidence="2">GBOQ0MN5Z8</strain>
    </source>
</reference>
<keyword evidence="3" id="KW-1185">Reference proteome</keyword>
<organism evidence="2 3">
    <name type="scientific">Glutinoglossum americanum</name>
    <dbReference type="NCBI Taxonomy" id="1670608"/>
    <lineage>
        <taxon>Eukaryota</taxon>
        <taxon>Fungi</taxon>
        <taxon>Dikarya</taxon>
        <taxon>Ascomycota</taxon>
        <taxon>Pezizomycotina</taxon>
        <taxon>Geoglossomycetes</taxon>
        <taxon>Geoglossales</taxon>
        <taxon>Geoglossaceae</taxon>
        <taxon>Glutinoglossum</taxon>
    </lineage>
</organism>
<dbReference type="AlphaFoldDB" id="A0A9P8I5G4"/>
<accession>A0A9P8I5G4</accession>
<evidence type="ECO:0000313" key="3">
    <source>
        <dbReference type="Proteomes" id="UP000698800"/>
    </source>
</evidence>
<keyword evidence="1" id="KW-0472">Membrane</keyword>
<comment type="caution">
    <text evidence="2">The sequence shown here is derived from an EMBL/GenBank/DDBJ whole genome shotgun (WGS) entry which is preliminary data.</text>
</comment>
<keyword evidence="1" id="KW-1133">Transmembrane helix</keyword>
<name>A0A9P8I5G4_9PEZI</name>
<sequence>MEVTNMVEVEQSVPYLAIADSNSSHKFAYSPPYNNETKSADDGSRTFNGPRTILTLISTATASLGQILPINAPYNHSTYSVRFFGPVVRCDMANSSAAARMDNLLQAKMATSPGIAKETVNVYYAFVPAFNTTGELIALSKPRLQSPSNATNQLWMTFLRYAIDPGGNRIKERRYQVCQLYNASYDLKLEWDRGFQNATGSYGVLEEVRFPNDKSDVVSDLPQHSYSAFMWALTDLLVGAFSWFVESNQSQFGAIDTTVPRTSLLGSSDLDVFFDLNKNNEDSDETQLSDQRLQDKALAKNRTLGVLIEELSFNMTVSLMHNELLNHNTTAKVTRWDSVNRYGYNPYGLFIPYALANLFTLITVLLGIVSYSHNGVLPDKKFQDIVSAAEDPRIIHVARDRRKSMTAERVEGRLVLRPGMDR</sequence>
<dbReference type="OrthoDB" id="5322539at2759"/>
<feature type="transmembrane region" description="Helical" evidence="1">
    <location>
        <begin position="350"/>
        <end position="371"/>
    </location>
</feature>
<gene>
    <name evidence="2" type="ORF">FGG08_004536</name>
</gene>
<evidence type="ECO:0000313" key="2">
    <source>
        <dbReference type="EMBL" id="KAH0538880.1"/>
    </source>
</evidence>
<dbReference type="PANTHER" id="PTHR35041">
    <property type="entry name" value="MEDIATOR OF RNA POLYMERASE II TRANSCRIPTION SUBUNIT 1"/>
    <property type="match status" value="1"/>
</dbReference>
<dbReference type="Proteomes" id="UP000698800">
    <property type="component" value="Unassembled WGS sequence"/>
</dbReference>
<protein>
    <submittedName>
        <fullName evidence="2">Uncharacterized protein</fullName>
    </submittedName>
</protein>